<keyword evidence="5" id="KW-1185">Reference proteome</keyword>
<dbReference type="InterPro" id="IPR001810">
    <property type="entry name" value="F-box_dom"/>
</dbReference>
<name>A0ABQ8I6Q3_9ROSI</name>
<proteinExistence type="predicted"/>
<comment type="caution">
    <text evidence="4">The sequence shown here is derived from an EMBL/GenBank/DDBJ whole genome shotgun (WGS) entry which is preliminary data.</text>
</comment>
<dbReference type="Pfam" id="PF03478">
    <property type="entry name" value="Beta-prop_KIB1-4"/>
    <property type="match status" value="1"/>
</dbReference>
<dbReference type="Gene3D" id="1.20.1280.50">
    <property type="match status" value="1"/>
</dbReference>
<feature type="domain" description="F-box" evidence="2">
    <location>
        <begin position="27"/>
        <end position="57"/>
    </location>
</feature>
<organism evidence="4 5">
    <name type="scientific">Xanthoceras sorbifolium</name>
    <dbReference type="NCBI Taxonomy" id="99658"/>
    <lineage>
        <taxon>Eukaryota</taxon>
        <taxon>Viridiplantae</taxon>
        <taxon>Streptophyta</taxon>
        <taxon>Embryophyta</taxon>
        <taxon>Tracheophyta</taxon>
        <taxon>Spermatophyta</taxon>
        <taxon>Magnoliopsida</taxon>
        <taxon>eudicotyledons</taxon>
        <taxon>Gunneridae</taxon>
        <taxon>Pentapetalae</taxon>
        <taxon>rosids</taxon>
        <taxon>malvids</taxon>
        <taxon>Sapindales</taxon>
        <taxon>Sapindaceae</taxon>
        <taxon>Xanthoceroideae</taxon>
        <taxon>Xanthoceras</taxon>
    </lineage>
</organism>
<gene>
    <name evidence="4" type="ORF">JRO89_XS04G0187000</name>
</gene>
<sequence>MGSIEEESQPSFKKKKIEPEQGWSDRPRDFVRLILGKLPWSERLRVSLVCKTWKECFHEIQNTQEFLPWLMSYRWHATDDGRVDSICKLADPFEQKCYTVEEATKGADQRGIFVGAEPCASSHGWVLLSKATSGVKHLFLYSPFTDEVIRFPELVTGFKDKASFSLNPTSSDCVVIALSIQEHEKLEIKTCHPGDESWKSFEFSGEYYFICDVGYADGSFYVTFSNGKLGAFNIKQQEWKLLWDLRSEPSPNSPPPVHEDTYIYLVAAFNGDIILSCCRSVCLPCASYRFDLSKGKRVIVEREAMEKQVIFRGCTSFSAFSVPAEGNARESAGKINYFYYNTNTPWSIYCNCIDSRRYQRPCKGYEWMEKDDLRRIWIQPPFQRIMRASDLLQSGSKPNSEDKSS</sequence>
<evidence type="ECO:0000313" key="4">
    <source>
        <dbReference type="EMBL" id="KAH7572022.1"/>
    </source>
</evidence>
<dbReference type="InterPro" id="IPR050942">
    <property type="entry name" value="F-box_BR-signaling"/>
</dbReference>
<evidence type="ECO:0000259" key="2">
    <source>
        <dbReference type="Pfam" id="PF00646"/>
    </source>
</evidence>
<dbReference type="SUPFAM" id="SSF81383">
    <property type="entry name" value="F-box domain"/>
    <property type="match status" value="1"/>
</dbReference>
<evidence type="ECO:0000256" key="1">
    <source>
        <dbReference type="SAM" id="MobiDB-lite"/>
    </source>
</evidence>
<dbReference type="Pfam" id="PF00646">
    <property type="entry name" value="F-box"/>
    <property type="match status" value="1"/>
</dbReference>
<protein>
    <recommendedName>
        <fullName evidence="6">F-box domain-containing protein</fullName>
    </recommendedName>
</protein>
<dbReference type="InterPro" id="IPR005174">
    <property type="entry name" value="KIB1-4_b-propeller"/>
</dbReference>
<evidence type="ECO:0000313" key="5">
    <source>
        <dbReference type="Proteomes" id="UP000827721"/>
    </source>
</evidence>
<reference evidence="4 5" key="1">
    <citation type="submission" date="2021-02" db="EMBL/GenBank/DDBJ databases">
        <title>Plant Genome Project.</title>
        <authorList>
            <person name="Zhang R.-G."/>
        </authorList>
    </citation>
    <scope>NUCLEOTIDE SEQUENCE [LARGE SCALE GENOMIC DNA]</scope>
    <source>
        <tissue evidence="4">Leaves</tissue>
    </source>
</reference>
<dbReference type="PANTHER" id="PTHR44259">
    <property type="entry name" value="OS07G0183000 PROTEIN-RELATED"/>
    <property type="match status" value="1"/>
</dbReference>
<dbReference type="Proteomes" id="UP000827721">
    <property type="component" value="Unassembled WGS sequence"/>
</dbReference>
<dbReference type="PANTHER" id="PTHR44259:SF114">
    <property type="entry name" value="OS06G0707300 PROTEIN"/>
    <property type="match status" value="1"/>
</dbReference>
<feature type="region of interest" description="Disordered" evidence="1">
    <location>
        <begin position="1"/>
        <end position="23"/>
    </location>
</feature>
<dbReference type="InterPro" id="IPR036047">
    <property type="entry name" value="F-box-like_dom_sf"/>
</dbReference>
<feature type="domain" description="KIB1-4 beta-propeller" evidence="3">
    <location>
        <begin position="112"/>
        <end position="324"/>
    </location>
</feature>
<evidence type="ECO:0008006" key="6">
    <source>
        <dbReference type="Google" id="ProtNLM"/>
    </source>
</evidence>
<dbReference type="EMBL" id="JAFEMO010000004">
    <property type="protein sequence ID" value="KAH7572022.1"/>
    <property type="molecule type" value="Genomic_DNA"/>
</dbReference>
<accession>A0ABQ8I6Q3</accession>
<evidence type="ECO:0000259" key="3">
    <source>
        <dbReference type="Pfam" id="PF03478"/>
    </source>
</evidence>